<dbReference type="Gene3D" id="1.25.10.10">
    <property type="entry name" value="Leucine-rich Repeat Variant"/>
    <property type="match status" value="3"/>
</dbReference>
<dbReference type="Proteomes" id="UP001652625">
    <property type="component" value="Chromosome 12"/>
</dbReference>
<sequence length="785" mass="87825">MVKKKNKEPVLPKDEFDPVNLVTKKPQTVVLMLQSPEENVLLVACETLYKFAEKSIENKMQLLSLGAIEHIVKLLNHESKIVKKNAAMCISSLASQVSIRLALQNFGCVESLLKLLFPGEEVTCHEFSTLSLSFFAEDYVSKAEIFEKNGFPLVIALLQSPDCDVQRNAVRIVELMLDDCRNKTLLNELNGVALLFNLLHSEYPVIQLLSLDALFKCSNDVECQNAIRKIDGVSKLVAILENQVMNDLHLSCLKCLAFILEDIESLKIIQSNGIFSKILMFITKAINIPEMQQYGASVIASASQIDEIRRLFVLQEVEKTLIPLLASENQLTAAASAKALLTLAENASCRDKIGKLGGVSLAIQFLKNESKESKEIGSLLLVNLTHSNINNCAIVMENNITDIFIQYLLTGSSILQSNIAICLSNLACNLNWRIDFEQHGVINGLCVALQSSDFNVQKNCCKALSFYLNDEEARKKLLVENAVSRVVELLQSSNHDVCQNASWVIIMCTLEKDLVEAILECGGLKLLQKMSLSSKTNPLTRTAFDKLMNSHLSMKYALTGILTFENIIKETFFDIGKVSPNANFESIQVLSNYPVDHRRPILLVNPESFTKKSEALKDLDNQDFSVKEITSIPTDNNLSGYIEETRISFLSINNTKEQIFQLARYVCQKMGGPVSKAEIGSFSFELHISELKQELQSNVIPIGMIQQGIYYHRALLFKVLADQLSLVCSLIRGDYGLAWNEVLLSDITENGTVELPPRFLIVDLMHDPGRLMERQSREAIVYQRI</sequence>
<evidence type="ECO:0000313" key="4">
    <source>
        <dbReference type="RefSeq" id="XP_065668674.1"/>
    </source>
</evidence>
<dbReference type="SUPFAM" id="SSF48371">
    <property type="entry name" value="ARM repeat"/>
    <property type="match status" value="2"/>
</dbReference>
<dbReference type="SMART" id="SM00185">
    <property type="entry name" value="ARM"/>
    <property type="match status" value="4"/>
</dbReference>
<dbReference type="PANTHER" id="PTHR46618">
    <property type="entry name" value="ARMADILLO REPEAT-CONTAINING PROTEIN 3"/>
    <property type="match status" value="1"/>
</dbReference>
<dbReference type="Pfam" id="PF00514">
    <property type="entry name" value="Arm"/>
    <property type="match status" value="1"/>
</dbReference>
<dbReference type="Pfam" id="PF14381">
    <property type="entry name" value="EDR1_CTR1_ARMC3_pept"/>
    <property type="match status" value="1"/>
</dbReference>
<gene>
    <name evidence="4" type="primary">LOC101238888</name>
</gene>
<protein>
    <submittedName>
        <fullName evidence="4">Armadillo repeat-containing protein 3 isoform X3</fullName>
    </submittedName>
</protein>
<dbReference type="InterPro" id="IPR000225">
    <property type="entry name" value="Armadillo"/>
</dbReference>
<reference evidence="4" key="1">
    <citation type="submission" date="2025-08" db="UniProtKB">
        <authorList>
            <consortium name="RefSeq"/>
        </authorList>
    </citation>
    <scope>IDENTIFICATION</scope>
</reference>
<organism evidence="3 4">
    <name type="scientific">Hydra vulgaris</name>
    <name type="common">Hydra</name>
    <name type="synonym">Hydra attenuata</name>
    <dbReference type="NCBI Taxonomy" id="6087"/>
    <lineage>
        <taxon>Eukaryota</taxon>
        <taxon>Metazoa</taxon>
        <taxon>Cnidaria</taxon>
        <taxon>Hydrozoa</taxon>
        <taxon>Hydroidolina</taxon>
        <taxon>Anthoathecata</taxon>
        <taxon>Aplanulata</taxon>
        <taxon>Hydridae</taxon>
        <taxon>Hydra</taxon>
    </lineage>
</organism>
<dbReference type="InterPro" id="IPR011989">
    <property type="entry name" value="ARM-like"/>
</dbReference>
<evidence type="ECO:0000313" key="3">
    <source>
        <dbReference type="Proteomes" id="UP001652625"/>
    </source>
</evidence>
<dbReference type="InterPro" id="IPR052441">
    <property type="entry name" value="Armadillo-Ser/Thr_Kinase"/>
</dbReference>
<dbReference type="PANTHER" id="PTHR46618:SF1">
    <property type="entry name" value="ARMADILLO REPEAT-CONTAINING PROTEIN 3"/>
    <property type="match status" value="1"/>
</dbReference>
<keyword evidence="3" id="KW-1185">Reference proteome</keyword>
<evidence type="ECO:0000259" key="2">
    <source>
        <dbReference type="Pfam" id="PF14381"/>
    </source>
</evidence>
<dbReference type="RefSeq" id="XP_065668674.1">
    <property type="nucleotide sequence ID" value="XM_065812602.1"/>
</dbReference>
<dbReference type="InterPro" id="IPR055164">
    <property type="entry name" value="EDR1/CTR1/ARMC3-like_pept-like"/>
</dbReference>
<feature type="domain" description="EDR1/CTR1/ARMC3-like peptidase-like" evidence="2">
    <location>
        <begin position="615"/>
        <end position="772"/>
    </location>
</feature>
<dbReference type="InterPro" id="IPR016024">
    <property type="entry name" value="ARM-type_fold"/>
</dbReference>
<name>A0ABM4D343_HYDVU</name>
<dbReference type="GeneID" id="101238888"/>
<accession>A0ABM4D343</accession>
<proteinExistence type="predicted"/>
<keyword evidence="1" id="KW-0677">Repeat</keyword>
<evidence type="ECO:0000256" key="1">
    <source>
        <dbReference type="ARBA" id="ARBA00022737"/>
    </source>
</evidence>